<reference evidence="1" key="1">
    <citation type="submission" date="2018-06" db="EMBL/GenBank/DDBJ databases">
        <authorList>
            <person name="Zhirakovskaya E."/>
        </authorList>
    </citation>
    <scope>NUCLEOTIDE SEQUENCE</scope>
</reference>
<evidence type="ECO:0000313" key="1">
    <source>
        <dbReference type="EMBL" id="VAW20115.1"/>
    </source>
</evidence>
<sequence length="40" mass="4486">MNISCSVAPLLMAIMLSFQLVIAANMPLFNVTFKCRVYSF</sequence>
<dbReference type="AlphaFoldDB" id="A0A3B0TN68"/>
<proteinExistence type="predicted"/>
<organism evidence="1">
    <name type="scientific">hydrothermal vent metagenome</name>
    <dbReference type="NCBI Taxonomy" id="652676"/>
    <lineage>
        <taxon>unclassified sequences</taxon>
        <taxon>metagenomes</taxon>
        <taxon>ecological metagenomes</taxon>
    </lineage>
</organism>
<name>A0A3B0TN68_9ZZZZ</name>
<gene>
    <name evidence="1" type="ORF">MNBD_ALPHA11-1357</name>
</gene>
<dbReference type="EMBL" id="UOEQ01000255">
    <property type="protein sequence ID" value="VAW20115.1"/>
    <property type="molecule type" value="Genomic_DNA"/>
</dbReference>
<protein>
    <submittedName>
        <fullName evidence="1">Uncharacterized protein</fullName>
    </submittedName>
</protein>
<accession>A0A3B0TN68</accession>